<keyword evidence="9 14" id="KW-1133">Transmembrane helix</keyword>
<dbReference type="GO" id="GO:0016020">
    <property type="term" value="C:membrane"/>
    <property type="evidence" value="ECO:0007669"/>
    <property type="project" value="InterPro"/>
</dbReference>
<keyword evidence="4 14" id="KW-0812">Transmembrane</keyword>
<dbReference type="GO" id="GO:0005506">
    <property type="term" value="F:iron ion binding"/>
    <property type="evidence" value="ECO:0007669"/>
    <property type="project" value="InterPro"/>
</dbReference>
<evidence type="ECO:0000256" key="13">
    <source>
        <dbReference type="ARBA" id="ARBA00023160"/>
    </source>
</evidence>
<dbReference type="InterPro" id="IPR014430">
    <property type="entry name" value="Scs7"/>
</dbReference>
<dbReference type="PANTHER" id="PTHR12863:SF1">
    <property type="entry name" value="FATTY ACID 2-HYDROXYLASE"/>
    <property type="match status" value="1"/>
</dbReference>
<dbReference type="PANTHER" id="PTHR12863">
    <property type="entry name" value="FATTY ACID HYDROXYLASE"/>
    <property type="match status" value="1"/>
</dbReference>
<comment type="subcellular location">
    <subcellularLocation>
        <location evidence="2">Endoplasmic reticulum membrane</location>
        <topology evidence="2">Multi-pass membrane protein</topology>
    </subcellularLocation>
</comment>
<keyword evidence="6" id="KW-0256">Endoplasmic reticulum</keyword>
<protein>
    <submittedName>
        <fullName evidence="16">Sterol desaturase family protein</fullName>
    </submittedName>
</protein>
<evidence type="ECO:0000256" key="12">
    <source>
        <dbReference type="ARBA" id="ARBA00023136"/>
    </source>
</evidence>
<dbReference type="AlphaFoldDB" id="A0A841SUC4"/>
<evidence type="ECO:0000259" key="15">
    <source>
        <dbReference type="Pfam" id="PF04116"/>
    </source>
</evidence>
<dbReference type="Pfam" id="PF04116">
    <property type="entry name" value="FA_hydroxylase"/>
    <property type="match status" value="1"/>
</dbReference>
<gene>
    <name evidence="16" type="ORF">H7B67_05905</name>
</gene>
<keyword evidence="7" id="KW-0276">Fatty acid metabolism</keyword>
<comment type="cofactor">
    <cofactor evidence="1">
        <name>Zn(2+)</name>
        <dbReference type="ChEBI" id="CHEBI:29105"/>
    </cofactor>
</comment>
<keyword evidence="12 14" id="KW-0472">Membrane</keyword>
<keyword evidence="17" id="KW-1185">Reference proteome</keyword>
<evidence type="ECO:0000256" key="1">
    <source>
        <dbReference type="ARBA" id="ARBA00001947"/>
    </source>
</evidence>
<dbReference type="EMBL" id="JACJVQ010000005">
    <property type="protein sequence ID" value="MBB6633635.1"/>
    <property type="molecule type" value="Genomic_DNA"/>
</dbReference>
<evidence type="ECO:0000256" key="3">
    <source>
        <dbReference type="ARBA" id="ARBA00022516"/>
    </source>
</evidence>
<evidence type="ECO:0000313" key="17">
    <source>
        <dbReference type="Proteomes" id="UP000535838"/>
    </source>
</evidence>
<dbReference type="GO" id="GO:0080132">
    <property type="term" value="F:fatty acid 2-hydroxylase activity"/>
    <property type="evidence" value="ECO:0007669"/>
    <property type="project" value="InterPro"/>
</dbReference>
<evidence type="ECO:0000256" key="4">
    <source>
        <dbReference type="ARBA" id="ARBA00022692"/>
    </source>
</evidence>
<keyword evidence="11" id="KW-0443">Lipid metabolism</keyword>
<evidence type="ECO:0000256" key="11">
    <source>
        <dbReference type="ARBA" id="ARBA00023098"/>
    </source>
</evidence>
<keyword evidence="5" id="KW-0479">Metal-binding</keyword>
<keyword evidence="13" id="KW-0275">Fatty acid biosynthesis</keyword>
<dbReference type="GO" id="GO:0006633">
    <property type="term" value="P:fatty acid biosynthetic process"/>
    <property type="evidence" value="ECO:0007669"/>
    <property type="project" value="UniProtKB-KW"/>
</dbReference>
<evidence type="ECO:0000256" key="14">
    <source>
        <dbReference type="SAM" id="Phobius"/>
    </source>
</evidence>
<evidence type="ECO:0000256" key="7">
    <source>
        <dbReference type="ARBA" id="ARBA00022832"/>
    </source>
</evidence>
<feature type="transmembrane region" description="Helical" evidence="14">
    <location>
        <begin position="12"/>
        <end position="30"/>
    </location>
</feature>
<sequence length="195" mass="22351">MKLAHREFWFNPMIAFILGTGLAALALAVAGFQGTATVLCLAGGAVVYAIFEYLVHRFLLHRFPRIAPAMHRGHAEHHRHPTELEHLFSPIRYDAVLYLGYSLANLAIFRDWRLASAVVAGSALFQLYYQWMHYAAHRPIKLATPWGRWMRKKHLLHHYLDEQSWYGVSHPVMDYLFGTSKPQSKKGKDAGQKRA</sequence>
<evidence type="ECO:0000313" key="16">
    <source>
        <dbReference type="EMBL" id="MBB6633635.1"/>
    </source>
</evidence>
<keyword evidence="3" id="KW-0444">Lipid biosynthesis</keyword>
<reference evidence="16 17" key="1">
    <citation type="submission" date="2020-08" db="EMBL/GenBank/DDBJ databases">
        <title>Cohnella phylogeny.</title>
        <authorList>
            <person name="Dunlap C."/>
        </authorList>
    </citation>
    <scope>NUCLEOTIDE SEQUENCE [LARGE SCALE GENOMIC DNA]</scope>
    <source>
        <strain evidence="16 17">DSM 25241</strain>
    </source>
</reference>
<dbReference type="RefSeq" id="WP_185118866.1">
    <property type="nucleotide sequence ID" value="NZ_JACJVQ010000005.1"/>
</dbReference>
<evidence type="ECO:0000256" key="2">
    <source>
        <dbReference type="ARBA" id="ARBA00004477"/>
    </source>
</evidence>
<accession>A0A841SUC4</accession>
<feature type="transmembrane region" description="Helical" evidence="14">
    <location>
        <begin position="36"/>
        <end position="55"/>
    </location>
</feature>
<keyword evidence="8" id="KW-0862">Zinc</keyword>
<evidence type="ECO:0000256" key="10">
    <source>
        <dbReference type="ARBA" id="ARBA00023002"/>
    </source>
</evidence>
<dbReference type="Proteomes" id="UP000535838">
    <property type="component" value="Unassembled WGS sequence"/>
</dbReference>
<keyword evidence="10" id="KW-0560">Oxidoreductase</keyword>
<feature type="domain" description="Fatty acid hydroxylase" evidence="15">
    <location>
        <begin position="44"/>
        <end position="179"/>
    </location>
</feature>
<comment type="caution">
    <text evidence="16">The sequence shown here is derived from an EMBL/GenBank/DDBJ whole genome shotgun (WGS) entry which is preliminary data.</text>
</comment>
<proteinExistence type="predicted"/>
<evidence type="ECO:0000256" key="9">
    <source>
        <dbReference type="ARBA" id="ARBA00022989"/>
    </source>
</evidence>
<evidence type="ECO:0000256" key="6">
    <source>
        <dbReference type="ARBA" id="ARBA00022824"/>
    </source>
</evidence>
<name>A0A841SUC4_9BACL</name>
<evidence type="ECO:0000256" key="5">
    <source>
        <dbReference type="ARBA" id="ARBA00022723"/>
    </source>
</evidence>
<organism evidence="16 17">
    <name type="scientific">Cohnella thailandensis</name>
    <dbReference type="NCBI Taxonomy" id="557557"/>
    <lineage>
        <taxon>Bacteria</taxon>
        <taxon>Bacillati</taxon>
        <taxon>Bacillota</taxon>
        <taxon>Bacilli</taxon>
        <taxon>Bacillales</taxon>
        <taxon>Paenibacillaceae</taxon>
        <taxon>Cohnella</taxon>
    </lineage>
</organism>
<evidence type="ECO:0000256" key="8">
    <source>
        <dbReference type="ARBA" id="ARBA00022833"/>
    </source>
</evidence>
<dbReference type="InterPro" id="IPR006694">
    <property type="entry name" value="Fatty_acid_hydroxylase"/>
</dbReference>